<dbReference type="RefSeq" id="WP_121041932.1">
    <property type="nucleotide sequence ID" value="NZ_RCDC01000005.1"/>
</dbReference>
<sequence>MDGQKEAFRLAHAELAQCWAGGMSAAERWAVYDAIHDRLVAQWPAEAHRIVGMMVMWVTEIRGTCPAPYRTADAGLSDSPPLRACRIDS</sequence>
<evidence type="ECO:0000313" key="1">
    <source>
        <dbReference type="EMBL" id="RLK53397.1"/>
    </source>
</evidence>
<dbReference type="AlphaFoldDB" id="A0A498CED4"/>
<dbReference type="Proteomes" id="UP000274786">
    <property type="component" value="Unassembled WGS sequence"/>
</dbReference>
<comment type="caution">
    <text evidence="1">The sequence shown here is derived from an EMBL/GenBank/DDBJ whole genome shotgun (WGS) entry which is preliminary data.</text>
</comment>
<reference evidence="1 2" key="1">
    <citation type="submission" date="2018-10" db="EMBL/GenBank/DDBJ databases">
        <title>Comparative analysis of microorganisms from saline springs in Andes Mountain Range, Colombia.</title>
        <authorList>
            <person name="Rubin E."/>
        </authorList>
    </citation>
    <scope>NUCLEOTIDE SEQUENCE [LARGE SCALE GENOMIC DNA]</scope>
    <source>
        <strain evidence="1 2">USBA GBX 843</strain>
    </source>
</reference>
<accession>A0A498CED4</accession>
<dbReference type="EMBL" id="RCDC01000005">
    <property type="protein sequence ID" value="RLK53397.1"/>
    <property type="molecule type" value="Genomic_DNA"/>
</dbReference>
<organism evidence="1 2">
    <name type="scientific">Stenotrophomonas rhizophila</name>
    <dbReference type="NCBI Taxonomy" id="216778"/>
    <lineage>
        <taxon>Bacteria</taxon>
        <taxon>Pseudomonadati</taxon>
        <taxon>Pseudomonadota</taxon>
        <taxon>Gammaproteobacteria</taxon>
        <taxon>Lysobacterales</taxon>
        <taxon>Lysobacteraceae</taxon>
        <taxon>Stenotrophomonas</taxon>
    </lineage>
</organism>
<name>A0A498CED4_9GAMM</name>
<proteinExistence type="predicted"/>
<evidence type="ECO:0000313" key="2">
    <source>
        <dbReference type="Proteomes" id="UP000274786"/>
    </source>
</evidence>
<dbReference type="OrthoDB" id="6042246at2"/>
<gene>
    <name evidence="1" type="ORF">BCL79_2703</name>
</gene>
<protein>
    <submittedName>
        <fullName evidence="1">Uncharacterized protein</fullName>
    </submittedName>
</protein>